<organism evidence="2 3">
    <name type="scientific">Vibrio agarivorans</name>
    <dbReference type="NCBI Taxonomy" id="153622"/>
    <lineage>
        <taxon>Bacteria</taxon>
        <taxon>Pseudomonadati</taxon>
        <taxon>Pseudomonadota</taxon>
        <taxon>Gammaproteobacteria</taxon>
        <taxon>Vibrionales</taxon>
        <taxon>Vibrionaceae</taxon>
        <taxon>Vibrio</taxon>
    </lineage>
</organism>
<dbReference type="RefSeq" id="WP_289960425.1">
    <property type="nucleotide sequence ID" value="NZ_JAUEOZ010000001.1"/>
</dbReference>
<comment type="caution">
    <text evidence="2">The sequence shown here is derived from an EMBL/GenBank/DDBJ whole genome shotgun (WGS) entry which is preliminary data.</text>
</comment>
<feature type="chain" id="PRO_5045918912" evidence="1">
    <location>
        <begin position="25"/>
        <end position="224"/>
    </location>
</feature>
<keyword evidence="1" id="KW-0732">Signal</keyword>
<keyword evidence="3" id="KW-1185">Reference proteome</keyword>
<name>A0ABT7XWH2_9VIBR</name>
<dbReference type="EMBL" id="JAUEOZ010000001">
    <property type="protein sequence ID" value="MDN2480122.1"/>
    <property type="molecule type" value="Genomic_DNA"/>
</dbReference>
<proteinExistence type="predicted"/>
<accession>A0ABT7XWH2</accession>
<evidence type="ECO:0000313" key="3">
    <source>
        <dbReference type="Proteomes" id="UP001169719"/>
    </source>
</evidence>
<protein>
    <submittedName>
        <fullName evidence="2">TIGR04219 family outer membrane beta-barrel protein</fullName>
    </submittedName>
</protein>
<reference evidence="2" key="1">
    <citation type="submission" date="2024-05" db="EMBL/GenBank/DDBJ databases">
        <title>Genome Sequences of Four Agar- Degrading Marine Bacteria.</title>
        <authorList>
            <person name="Phillips E.K."/>
            <person name="Shaffer J.C."/>
            <person name="Henson M.W."/>
            <person name="Temperton B."/>
            <person name="Thrash C.J."/>
            <person name="Martin M.O."/>
        </authorList>
    </citation>
    <scope>NUCLEOTIDE SEQUENCE</scope>
    <source>
        <strain evidence="2">EKP203</strain>
    </source>
</reference>
<dbReference type="Proteomes" id="UP001169719">
    <property type="component" value="Unassembled WGS sequence"/>
</dbReference>
<evidence type="ECO:0000256" key="1">
    <source>
        <dbReference type="SAM" id="SignalP"/>
    </source>
</evidence>
<gene>
    <name evidence="2" type="ORF">QWJ08_01680</name>
</gene>
<sequence length="224" mass="25558">MNTMHKICGSLLGLGLIASPAAVAQDDSLFKVGVDYWWGQTKVNEINRDDSDNPSFSLAYEHSAKYWPNVAFRYTTVDADYMAFDKSDLMFYYNLLTHDALHFDAGIAFTNYSNTKFVNDATKEQIDFDKNTWNLFAQAEIRVPNTNFDVIGSMEFSDRNDLKTTDLEAGIQYRFAFQGQRQLALKGGYRAIDIESRDFTVNAEGYGKEFIFVSGWFVGAEYQF</sequence>
<dbReference type="NCBIfam" id="TIGR04219">
    <property type="entry name" value="OMP_w_GlyGly"/>
    <property type="match status" value="1"/>
</dbReference>
<feature type="signal peptide" evidence="1">
    <location>
        <begin position="1"/>
        <end position="24"/>
    </location>
</feature>
<evidence type="ECO:0000313" key="2">
    <source>
        <dbReference type="EMBL" id="MDN2480122.1"/>
    </source>
</evidence>
<dbReference type="InterPro" id="IPR026387">
    <property type="entry name" value="OMP_w_GlyGly"/>
</dbReference>